<proteinExistence type="predicted"/>
<evidence type="ECO:0000313" key="2">
    <source>
        <dbReference type="EMBL" id="WQH06446.1"/>
    </source>
</evidence>
<keyword evidence="1" id="KW-0732">Signal</keyword>
<feature type="chain" id="PRO_5046763297" evidence="1">
    <location>
        <begin position="24"/>
        <end position="82"/>
    </location>
</feature>
<dbReference type="GeneID" id="43164118"/>
<evidence type="ECO:0000256" key="1">
    <source>
        <dbReference type="SAM" id="SignalP"/>
    </source>
</evidence>
<dbReference type="RefSeq" id="WP_019922426.1">
    <property type="nucleotide sequence ID" value="NZ_CP140152.1"/>
</dbReference>
<name>A0ABZ0Y4X6_9BURK</name>
<dbReference type="Proteomes" id="UP001326110">
    <property type="component" value="Chromosome"/>
</dbReference>
<sequence>MTQRSVAPLAALSIAFFTSAAMAAEAKTGPDSAMLPDTVCTRANQPIDEKGFVQAVAGELRYLRLICSRRKTIKFTSTEIPA</sequence>
<keyword evidence="3" id="KW-1185">Reference proteome</keyword>
<gene>
    <name evidence="2" type="ORF">SR858_09015</name>
</gene>
<protein>
    <submittedName>
        <fullName evidence="2">Uncharacterized protein</fullName>
    </submittedName>
</protein>
<dbReference type="EMBL" id="CP140152">
    <property type="protein sequence ID" value="WQH06446.1"/>
    <property type="molecule type" value="Genomic_DNA"/>
</dbReference>
<accession>A0ABZ0Y4X6</accession>
<feature type="signal peptide" evidence="1">
    <location>
        <begin position="1"/>
        <end position="23"/>
    </location>
</feature>
<reference evidence="2 3" key="1">
    <citation type="submission" date="2023-11" db="EMBL/GenBank/DDBJ databases">
        <title>MicrobeMod: A computational toolkit for identifying prokaryotic methylation and restriction-modification with nanopore sequencing.</title>
        <authorList>
            <person name="Crits-Christoph A."/>
            <person name="Kang S.C."/>
            <person name="Lee H."/>
            <person name="Ostrov N."/>
        </authorList>
    </citation>
    <scope>NUCLEOTIDE SEQUENCE [LARGE SCALE GENOMIC DNA]</scope>
    <source>
        <strain evidence="2 3">ATCC 25935</strain>
    </source>
</reference>
<organism evidence="2 3">
    <name type="scientific">Duganella zoogloeoides</name>
    <dbReference type="NCBI Taxonomy" id="75659"/>
    <lineage>
        <taxon>Bacteria</taxon>
        <taxon>Pseudomonadati</taxon>
        <taxon>Pseudomonadota</taxon>
        <taxon>Betaproteobacteria</taxon>
        <taxon>Burkholderiales</taxon>
        <taxon>Oxalobacteraceae</taxon>
        <taxon>Telluria group</taxon>
        <taxon>Duganella</taxon>
    </lineage>
</organism>
<evidence type="ECO:0000313" key="3">
    <source>
        <dbReference type="Proteomes" id="UP001326110"/>
    </source>
</evidence>